<organism evidence="1 2">
    <name type="scientific">Mucuna pruriens</name>
    <name type="common">Velvet bean</name>
    <name type="synonym">Dolichos pruriens</name>
    <dbReference type="NCBI Taxonomy" id="157652"/>
    <lineage>
        <taxon>Eukaryota</taxon>
        <taxon>Viridiplantae</taxon>
        <taxon>Streptophyta</taxon>
        <taxon>Embryophyta</taxon>
        <taxon>Tracheophyta</taxon>
        <taxon>Spermatophyta</taxon>
        <taxon>Magnoliopsida</taxon>
        <taxon>eudicotyledons</taxon>
        <taxon>Gunneridae</taxon>
        <taxon>Pentapetalae</taxon>
        <taxon>rosids</taxon>
        <taxon>fabids</taxon>
        <taxon>Fabales</taxon>
        <taxon>Fabaceae</taxon>
        <taxon>Papilionoideae</taxon>
        <taxon>50 kb inversion clade</taxon>
        <taxon>NPAAA clade</taxon>
        <taxon>indigoferoid/millettioid clade</taxon>
        <taxon>Phaseoleae</taxon>
        <taxon>Mucuna</taxon>
    </lineage>
</organism>
<evidence type="ECO:0000313" key="1">
    <source>
        <dbReference type="EMBL" id="RDX82686.1"/>
    </source>
</evidence>
<keyword evidence="2" id="KW-1185">Reference proteome</keyword>
<dbReference type="EMBL" id="QJKJ01007577">
    <property type="protein sequence ID" value="RDX82686.1"/>
    <property type="molecule type" value="Genomic_DNA"/>
</dbReference>
<reference evidence="1" key="1">
    <citation type="submission" date="2018-05" db="EMBL/GenBank/DDBJ databases">
        <title>Draft genome of Mucuna pruriens seed.</title>
        <authorList>
            <person name="Nnadi N.E."/>
            <person name="Vos R."/>
            <person name="Hasami M.H."/>
            <person name="Devisetty U.K."/>
            <person name="Aguiy J.C."/>
        </authorList>
    </citation>
    <scope>NUCLEOTIDE SEQUENCE [LARGE SCALE GENOMIC DNA]</scope>
    <source>
        <strain evidence="1">JCA_2017</strain>
    </source>
</reference>
<dbReference type="AlphaFoldDB" id="A0A371FWM3"/>
<dbReference type="OrthoDB" id="1425436at2759"/>
<gene>
    <name evidence="1" type="ORF">CR513_36496</name>
</gene>
<sequence length="101" mass="11791">MIESFDRTQNPYTYLQAFQTQMYISGGDDRLSCKLKQDEAFGSSRSLRHQADKGETLKSYLTQFNNAMIRVNNPDKKIFLKAFQKGLRASQFRDFLTLRKP</sequence>
<dbReference type="Proteomes" id="UP000257109">
    <property type="component" value="Unassembled WGS sequence"/>
</dbReference>
<evidence type="ECO:0000313" key="2">
    <source>
        <dbReference type="Proteomes" id="UP000257109"/>
    </source>
</evidence>
<name>A0A371FWM3_MUCPR</name>
<evidence type="ECO:0008006" key="3">
    <source>
        <dbReference type="Google" id="ProtNLM"/>
    </source>
</evidence>
<protein>
    <recommendedName>
        <fullName evidence="3">Retrotransposon gag domain-containing protein</fullName>
    </recommendedName>
</protein>
<comment type="caution">
    <text evidence="1">The sequence shown here is derived from an EMBL/GenBank/DDBJ whole genome shotgun (WGS) entry which is preliminary data.</text>
</comment>
<accession>A0A371FWM3</accession>
<proteinExistence type="predicted"/>
<feature type="non-terminal residue" evidence="1">
    <location>
        <position position="1"/>
    </location>
</feature>